<protein>
    <recommendedName>
        <fullName evidence="16">Cytochrome P450</fullName>
    </recommendedName>
</protein>
<evidence type="ECO:0000313" key="15">
    <source>
        <dbReference type="Proteomes" id="UP001465976"/>
    </source>
</evidence>
<dbReference type="InterPro" id="IPR001128">
    <property type="entry name" value="Cyt_P450"/>
</dbReference>
<evidence type="ECO:0000256" key="8">
    <source>
        <dbReference type="ARBA" id="ARBA00022989"/>
    </source>
</evidence>
<dbReference type="Gene3D" id="1.10.630.10">
    <property type="entry name" value="Cytochrome P450"/>
    <property type="match status" value="1"/>
</dbReference>
<dbReference type="PRINTS" id="PR00385">
    <property type="entry name" value="P450"/>
</dbReference>
<sequence>MSLASKLILLSVALLSSVFIALLIRAKRRSLRFLQGPPSPSFFLGYEWEFERVRRVGSIENDWFRQFGSAYRMPGCFGEDILQVADPRALQHICHKSAYRYKKPRDLEHLISKIFGPGVLTVNALSMSRFSFSSLVGDVHQRQRKILNPAFSAAQIKPFAQLFASSVQSLTLKWRAEIEGDTKVIDIYKFLHRMALDSLGETMFEYDFNALGGKKTSELRDIMRDLFSDSNDPTEFVMLRNALYRFVPSSLTNLMALKKTKEDRRFAHWLKASQAVSEDLTRNKTENGGGGEKDKDLLSVLARSMKADDQSKTLFPAEALSQMAYVSSSPKSSRYLTMNYGHRTIIFAGHETTASTMNWVLYELSRNPKTQEQLFREIKDLREQTGNDGAFSAQELESLVYLNAVIKETLRFHPIVPEIIREADEDDVIPLDDPVVDSSGLKPLWGEDADEWKPERFFDKSRPTTLGVFANLMTFSAGVRACIGWRFAVLELQVVIAALVESFVFAPVDGVEIERVRIGVSPPMVKGKWESGPQLPMKVALRQA</sequence>
<keyword evidence="10 13" id="KW-0408">Iron</keyword>
<reference evidence="14 15" key="1">
    <citation type="submission" date="2024-02" db="EMBL/GenBank/DDBJ databases">
        <title>A draft genome for the cacao thread blight pathogen Marasmius crinis-equi.</title>
        <authorList>
            <person name="Cohen S.P."/>
            <person name="Baruah I.K."/>
            <person name="Amoako-Attah I."/>
            <person name="Bukari Y."/>
            <person name="Meinhardt L.W."/>
            <person name="Bailey B.A."/>
        </authorList>
    </citation>
    <scope>NUCLEOTIDE SEQUENCE [LARGE SCALE GENOMIC DNA]</scope>
    <source>
        <strain evidence="14 15">GH-76</strain>
    </source>
</reference>
<proteinExistence type="inferred from homology"/>
<evidence type="ECO:0000256" key="7">
    <source>
        <dbReference type="ARBA" id="ARBA00022723"/>
    </source>
</evidence>
<accession>A0ABR3FNE5</accession>
<comment type="cofactor">
    <cofactor evidence="1">
        <name>heme</name>
        <dbReference type="ChEBI" id="CHEBI:30413"/>
    </cofactor>
</comment>
<organism evidence="14 15">
    <name type="scientific">Marasmius crinis-equi</name>
    <dbReference type="NCBI Taxonomy" id="585013"/>
    <lineage>
        <taxon>Eukaryota</taxon>
        <taxon>Fungi</taxon>
        <taxon>Dikarya</taxon>
        <taxon>Basidiomycota</taxon>
        <taxon>Agaricomycotina</taxon>
        <taxon>Agaricomycetes</taxon>
        <taxon>Agaricomycetidae</taxon>
        <taxon>Agaricales</taxon>
        <taxon>Marasmiineae</taxon>
        <taxon>Marasmiaceae</taxon>
        <taxon>Marasmius</taxon>
    </lineage>
</organism>
<dbReference type="EMBL" id="JBAHYK010000190">
    <property type="protein sequence ID" value="KAL0576901.1"/>
    <property type="molecule type" value="Genomic_DNA"/>
</dbReference>
<evidence type="ECO:0000256" key="6">
    <source>
        <dbReference type="ARBA" id="ARBA00022692"/>
    </source>
</evidence>
<evidence type="ECO:0008006" key="16">
    <source>
        <dbReference type="Google" id="ProtNLM"/>
    </source>
</evidence>
<evidence type="ECO:0000256" key="12">
    <source>
        <dbReference type="ARBA" id="ARBA00023136"/>
    </source>
</evidence>
<dbReference type="InterPro" id="IPR017972">
    <property type="entry name" value="Cyt_P450_CS"/>
</dbReference>
<name>A0ABR3FNE5_9AGAR</name>
<keyword evidence="9 13" id="KW-0560">Oxidoreductase</keyword>
<dbReference type="PROSITE" id="PS00086">
    <property type="entry name" value="CYTOCHROME_P450"/>
    <property type="match status" value="1"/>
</dbReference>
<keyword evidence="8" id="KW-1133">Transmembrane helix</keyword>
<dbReference type="Proteomes" id="UP001465976">
    <property type="component" value="Unassembled WGS sequence"/>
</dbReference>
<evidence type="ECO:0000256" key="11">
    <source>
        <dbReference type="ARBA" id="ARBA00023033"/>
    </source>
</evidence>
<evidence type="ECO:0000256" key="9">
    <source>
        <dbReference type="ARBA" id="ARBA00023002"/>
    </source>
</evidence>
<evidence type="ECO:0000256" key="4">
    <source>
        <dbReference type="ARBA" id="ARBA00010617"/>
    </source>
</evidence>
<dbReference type="PANTHER" id="PTHR24305:SF166">
    <property type="entry name" value="CYTOCHROME P450 12A4, MITOCHONDRIAL-RELATED"/>
    <property type="match status" value="1"/>
</dbReference>
<evidence type="ECO:0000256" key="5">
    <source>
        <dbReference type="ARBA" id="ARBA00022617"/>
    </source>
</evidence>
<dbReference type="InterPro" id="IPR050121">
    <property type="entry name" value="Cytochrome_P450_monoxygenase"/>
</dbReference>
<keyword evidence="6" id="KW-0812">Transmembrane</keyword>
<keyword evidence="15" id="KW-1185">Reference proteome</keyword>
<dbReference type="PRINTS" id="PR00463">
    <property type="entry name" value="EP450I"/>
</dbReference>
<comment type="subcellular location">
    <subcellularLocation>
        <location evidence="2">Membrane</location>
    </subcellularLocation>
</comment>
<evidence type="ECO:0000313" key="14">
    <source>
        <dbReference type="EMBL" id="KAL0576901.1"/>
    </source>
</evidence>
<gene>
    <name evidence="14" type="ORF">V5O48_005082</name>
</gene>
<evidence type="ECO:0000256" key="1">
    <source>
        <dbReference type="ARBA" id="ARBA00001971"/>
    </source>
</evidence>
<dbReference type="PANTHER" id="PTHR24305">
    <property type="entry name" value="CYTOCHROME P450"/>
    <property type="match status" value="1"/>
</dbReference>
<dbReference type="SUPFAM" id="SSF48264">
    <property type="entry name" value="Cytochrome P450"/>
    <property type="match status" value="1"/>
</dbReference>
<comment type="pathway">
    <text evidence="3">Secondary metabolite biosynthesis; terpenoid biosynthesis.</text>
</comment>
<evidence type="ECO:0000256" key="13">
    <source>
        <dbReference type="RuleBase" id="RU000461"/>
    </source>
</evidence>
<keyword evidence="5 13" id="KW-0349">Heme</keyword>
<keyword evidence="7 13" id="KW-0479">Metal-binding</keyword>
<dbReference type="InterPro" id="IPR036396">
    <property type="entry name" value="Cyt_P450_sf"/>
</dbReference>
<evidence type="ECO:0000256" key="2">
    <source>
        <dbReference type="ARBA" id="ARBA00004370"/>
    </source>
</evidence>
<evidence type="ECO:0000256" key="10">
    <source>
        <dbReference type="ARBA" id="ARBA00023004"/>
    </source>
</evidence>
<evidence type="ECO:0000256" key="3">
    <source>
        <dbReference type="ARBA" id="ARBA00004721"/>
    </source>
</evidence>
<comment type="caution">
    <text evidence="14">The sequence shown here is derived from an EMBL/GenBank/DDBJ whole genome shotgun (WGS) entry which is preliminary data.</text>
</comment>
<dbReference type="InterPro" id="IPR002401">
    <property type="entry name" value="Cyt_P450_E_grp-I"/>
</dbReference>
<keyword evidence="12" id="KW-0472">Membrane</keyword>
<keyword evidence="11 13" id="KW-0503">Monooxygenase</keyword>
<comment type="similarity">
    <text evidence="4 13">Belongs to the cytochrome P450 family.</text>
</comment>
<dbReference type="Pfam" id="PF00067">
    <property type="entry name" value="p450"/>
    <property type="match status" value="1"/>
</dbReference>